<dbReference type="STRING" id="49186.SAMN05421647_106221"/>
<evidence type="ECO:0000256" key="1">
    <source>
        <dbReference type="ARBA" id="ARBA00022737"/>
    </source>
</evidence>
<evidence type="ECO:0000256" key="4">
    <source>
        <dbReference type="SAM" id="MobiDB-lite"/>
    </source>
</evidence>
<feature type="repeat" description="TPR" evidence="3">
    <location>
        <begin position="222"/>
        <end position="255"/>
    </location>
</feature>
<dbReference type="AlphaFoldDB" id="A0A1N6U670"/>
<organism evidence="6 7">
    <name type="scientific">Marinobacterium stanieri</name>
    <dbReference type="NCBI Taxonomy" id="49186"/>
    <lineage>
        <taxon>Bacteria</taxon>
        <taxon>Pseudomonadati</taxon>
        <taxon>Pseudomonadota</taxon>
        <taxon>Gammaproteobacteria</taxon>
        <taxon>Oceanospirillales</taxon>
        <taxon>Oceanospirillaceae</taxon>
        <taxon>Marinobacterium</taxon>
    </lineage>
</organism>
<keyword evidence="1" id="KW-0677">Repeat</keyword>
<feature type="signal peptide" evidence="5">
    <location>
        <begin position="1"/>
        <end position="25"/>
    </location>
</feature>
<dbReference type="PANTHER" id="PTHR45586:SF16">
    <property type="entry name" value="DOMAIN PROTEIN, PUTATIVE-RELATED"/>
    <property type="match status" value="1"/>
</dbReference>
<dbReference type="InterPro" id="IPR011717">
    <property type="entry name" value="TPR-4"/>
</dbReference>
<evidence type="ECO:0000313" key="7">
    <source>
        <dbReference type="Proteomes" id="UP000186895"/>
    </source>
</evidence>
<dbReference type="Gene3D" id="1.25.40.10">
    <property type="entry name" value="Tetratricopeptide repeat domain"/>
    <property type="match status" value="2"/>
</dbReference>
<feature type="chain" id="PRO_5012975408" evidence="5">
    <location>
        <begin position="26"/>
        <end position="575"/>
    </location>
</feature>
<dbReference type="InterPro" id="IPR051012">
    <property type="entry name" value="CellSynth/LPSAsmb/PSIAsmb"/>
</dbReference>
<keyword evidence="5" id="KW-0732">Signal</keyword>
<dbReference type="PROSITE" id="PS50005">
    <property type="entry name" value="TPR"/>
    <property type="match status" value="1"/>
</dbReference>
<dbReference type="PANTHER" id="PTHR45586">
    <property type="entry name" value="TPR REPEAT-CONTAINING PROTEIN PA4667"/>
    <property type="match status" value="1"/>
</dbReference>
<dbReference type="EMBL" id="FTMN01000006">
    <property type="protein sequence ID" value="SIQ61001.1"/>
    <property type="molecule type" value="Genomic_DNA"/>
</dbReference>
<dbReference type="SUPFAM" id="SSF48452">
    <property type="entry name" value="TPR-like"/>
    <property type="match status" value="2"/>
</dbReference>
<evidence type="ECO:0000256" key="3">
    <source>
        <dbReference type="PROSITE-ProRule" id="PRU00339"/>
    </source>
</evidence>
<evidence type="ECO:0000256" key="5">
    <source>
        <dbReference type="SAM" id="SignalP"/>
    </source>
</evidence>
<dbReference type="InterPro" id="IPR011990">
    <property type="entry name" value="TPR-like_helical_dom_sf"/>
</dbReference>
<proteinExistence type="predicted"/>
<protein>
    <submittedName>
        <fullName evidence="6">Lipopolysaccharide biosynthesis regulator YciM, contains six TPR domains and a predicted metal-binding C-terminal domain</fullName>
    </submittedName>
</protein>
<gene>
    <name evidence="6" type="ORF">SAMN05421647_106221</name>
</gene>
<dbReference type="SUPFAM" id="SSF81901">
    <property type="entry name" value="HCP-like"/>
    <property type="match status" value="1"/>
</dbReference>
<keyword evidence="7" id="KW-1185">Reference proteome</keyword>
<accession>A0A1N6U670</accession>
<reference evidence="6 7" key="1">
    <citation type="submission" date="2017-01" db="EMBL/GenBank/DDBJ databases">
        <authorList>
            <person name="Mah S.A."/>
            <person name="Swanson W.J."/>
            <person name="Moy G.W."/>
            <person name="Vacquier V.D."/>
        </authorList>
    </citation>
    <scope>NUCLEOTIDE SEQUENCE [LARGE SCALE GENOMIC DNA]</scope>
    <source>
        <strain evidence="6 7">DSM 7027</strain>
    </source>
</reference>
<dbReference type="eggNOG" id="COG0457">
    <property type="taxonomic scope" value="Bacteria"/>
</dbReference>
<dbReference type="PROSITE" id="PS51257">
    <property type="entry name" value="PROKAR_LIPOPROTEIN"/>
    <property type="match status" value="1"/>
</dbReference>
<evidence type="ECO:0000256" key="2">
    <source>
        <dbReference type="ARBA" id="ARBA00022803"/>
    </source>
</evidence>
<name>A0A1N6U670_9GAMM</name>
<dbReference type="RefSeq" id="WP_076463541.1">
    <property type="nucleotide sequence ID" value="NZ_FTMN01000006.1"/>
</dbReference>
<dbReference type="Pfam" id="PF14559">
    <property type="entry name" value="TPR_19"/>
    <property type="match status" value="2"/>
</dbReference>
<dbReference type="SMART" id="SM00028">
    <property type="entry name" value="TPR"/>
    <property type="match status" value="5"/>
</dbReference>
<evidence type="ECO:0000313" key="6">
    <source>
        <dbReference type="EMBL" id="SIQ61001.1"/>
    </source>
</evidence>
<dbReference type="GO" id="GO:0042802">
    <property type="term" value="F:identical protein binding"/>
    <property type="evidence" value="ECO:0007669"/>
    <property type="project" value="InterPro"/>
</dbReference>
<feature type="region of interest" description="Disordered" evidence="4">
    <location>
        <begin position="556"/>
        <end position="575"/>
    </location>
</feature>
<sequence>MYILRTLPKLISVTALLLASGCAQQSLTQAPESVSTRPFEVSPQVPGELNADSLYDLLSAELAGKQGRFDEALEAYLRQAEATQDAAVAERATRIAQFLRDPKRVLAASTLWSRYAPDALEPLHIQANILLHEGRFEEAAPLLEKVLQQGGDEALTLITTQADQMSPEVAGQYYQLLTRISGDDPERLDYLLTRVLLLQRLQQPDAAAVLLDQGLQVEPTQAELVLQRAELYRRQDQPEKGLALVQKAMQDNPNHSRLAAVQAQLLLLSGQTEEAWTAIQQVVEQEGVDPQLEYYFALLLLENDLPEYSQRLLQQLLEKQPDNLQPHFYLGVIAQEQGHRQQALDHFLLVEDGPNAVQAFSRALSLYDQPHQVAEVELLVEDHVARHPQRRETLTILYAEWLQRQDLIDTAREILTDAINNLPPSANLLYTRAMIATPDQSESMLADLRKAHSLEPDSAMIQNALGYTLTLYAPDQIERAHQLISLALEQEPSDPAILDSMGWVLHKLGRNREALNFLQRAFDTYPDPEVRSHLVQVLWALGEQETARKMLQEGLEQTPDNLHLQEAVDALDEQP</sequence>
<dbReference type="InterPro" id="IPR019734">
    <property type="entry name" value="TPR_rpt"/>
</dbReference>
<dbReference type="Proteomes" id="UP000186895">
    <property type="component" value="Unassembled WGS sequence"/>
</dbReference>
<dbReference type="Pfam" id="PF07721">
    <property type="entry name" value="TPR_4"/>
    <property type="match status" value="1"/>
</dbReference>
<keyword evidence="2 3" id="KW-0802">TPR repeat</keyword>